<comment type="caution">
    <text evidence="2">The sequence shown here is derived from an EMBL/GenBank/DDBJ whole genome shotgun (WGS) entry which is preliminary data.</text>
</comment>
<feature type="transmembrane region" description="Helical" evidence="1">
    <location>
        <begin position="94"/>
        <end position="114"/>
    </location>
</feature>
<keyword evidence="1" id="KW-0472">Membrane</keyword>
<name>A0A9W8ZS14_9AGAR</name>
<keyword evidence="1" id="KW-0812">Transmembrane</keyword>
<dbReference type="Proteomes" id="UP001150238">
    <property type="component" value="Unassembled WGS sequence"/>
</dbReference>
<feature type="transmembrane region" description="Helical" evidence="1">
    <location>
        <begin position="126"/>
        <end position="148"/>
    </location>
</feature>
<accession>A0A9W8ZS14</accession>
<organism evidence="2 3">
    <name type="scientific">Lentinula lateritia</name>
    <dbReference type="NCBI Taxonomy" id="40482"/>
    <lineage>
        <taxon>Eukaryota</taxon>
        <taxon>Fungi</taxon>
        <taxon>Dikarya</taxon>
        <taxon>Basidiomycota</taxon>
        <taxon>Agaricomycotina</taxon>
        <taxon>Agaricomycetes</taxon>
        <taxon>Agaricomycetidae</taxon>
        <taxon>Agaricales</taxon>
        <taxon>Marasmiineae</taxon>
        <taxon>Omphalotaceae</taxon>
        <taxon>Lentinula</taxon>
    </lineage>
</organism>
<dbReference type="AlphaFoldDB" id="A0A9W8ZS14"/>
<reference evidence="2" key="1">
    <citation type="submission" date="2022-08" db="EMBL/GenBank/DDBJ databases">
        <authorList>
            <consortium name="DOE Joint Genome Institute"/>
            <person name="Min B."/>
            <person name="Riley R."/>
            <person name="Sierra-Patev S."/>
            <person name="Naranjo-Ortiz M."/>
            <person name="Looney B."/>
            <person name="Konkel Z."/>
            <person name="Slot J.C."/>
            <person name="Sakamoto Y."/>
            <person name="Steenwyk J.L."/>
            <person name="Rokas A."/>
            <person name="Carro J."/>
            <person name="Camarero S."/>
            <person name="Ferreira P."/>
            <person name="Molpeceres G."/>
            <person name="Ruiz-Duenas F.J."/>
            <person name="Serrano A."/>
            <person name="Henrissat B."/>
            <person name="Drula E."/>
            <person name="Hughes K.W."/>
            <person name="Mata J.L."/>
            <person name="Ishikawa N.K."/>
            <person name="Vargas-Isla R."/>
            <person name="Ushijima S."/>
            <person name="Smith C.A."/>
            <person name="Ahrendt S."/>
            <person name="Andreopoulos W."/>
            <person name="He G."/>
            <person name="Labutti K."/>
            <person name="Lipzen A."/>
            <person name="Ng V."/>
            <person name="Sandor L."/>
            <person name="Barry K."/>
            <person name="Martinez A.T."/>
            <person name="Xiao Y."/>
            <person name="Gibbons J.G."/>
            <person name="Terashima K."/>
            <person name="Hibbett D.S."/>
            <person name="Grigoriev I.V."/>
        </authorList>
    </citation>
    <scope>NUCLEOTIDE SEQUENCE</scope>
    <source>
        <strain evidence="2">Sp2 HRB7682 ss15</strain>
    </source>
</reference>
<feature type="transmembrane region" description="Helical" evidence="1">
    <location>
        <begin position="168"/>
        <end position="187"/>
    </location>
</feature>
<feature type="transmembrane region" description="Helical" evidence="1">
    <location>
        <begin position="63"/>
        <end position="82"/>
    </location>
</feature>
<proteinExistence type="predicted"/>
<gene>
    <name evidence="2" type="ORF">C8J55DRAFT_482968</name>
</gene>
<sequence length="360" mass="39243">MNNTVNASLPNPVVYLNYLPPTTAAQFEVARNLYLATLGAFIWDMLSSIPQDLVLIKNMNFNVLVYIVSRLSALAYVLLSVVAKTTPISNCTAIELGVTCNWVVSTTFSSFLFLRRVNAVYSNSAIVCYFFTFLWVANIGISILTPLGAHAEALSNSGYCLNSGVKHYVVGATAFPLVFDSFVFLAISYRLMVINNDDPHGTAQNWGPFLKGKTLPRLSRAVLQGGQQYYLITVGMNILITVLIATPSVPPVYEAAFTIPDVALTSSMACRVYRNLYLEARGLLHHPSTTVDGPLHFARTTIPNLNKETHGLELEVIHNHKNSSLGKIAPINEARVNLDYGGQGISIDSVSGQGTSSSFK</sequence>
<reference evidence="2" key="2">
    <citation type="journal article" date="2023" name="Proc. Natl. Acad. Sci. U.S.A.">
        <title>A global phylogenomic analysis of the shiitake genus Lentinula.</title>
        <authorList>
            <person name="Sierra-Patev S."/>
            <person name="Min B."/>
            <person name="Naranjo-Ortiz M."/>
            <person name="Looney B."/>
            <person name="Konkel Z."/>
            <person name="Slot J.C."/>
            <person name="Sakamoto Y."/>
            <person name="Steenwyk J.L."/>
            <person name="Rokas A."/>
            <person name="Carro J."/>
            <person name="Camarero S."/>
            <person name="Ferreira P."/>
            <person name="Molpeceres G."/>
            <person name="Ruiz-Duenas F.J."/>
            <person name="Serrano A."/>
            <person name="Henrissat B."/>
            <person name="Drula E."/>
            <person name="Hughes K.W."/>
            <person name="Mata J.L."/>
            <person name="Ishikawa N.K."/>
            <person name="Vargas-Isla R."/>
            <person name="Ushijima S."/>
            <person name="Smith C.A."/>
            <person name="Donoghue J."/>
            <person name="Ahrendt S."/>
            <person name="Andreopoulos W."/>
            <person name="He G."/>
            <person name="LaButti K."/>
            <person name="Lipzen A."/>
            <person name="Ng V."/>
            <person name="Riley R."/>
            <person name="Sandor L."/>
            <person name="Barry K."/>
            <person name="Martinez A.T."/>
            <person name="Xiao Y."/>
            <person name="Gibbons J.G."/>
            <person name="Terashima K."/>
            <person name="Grigoriev I.V."/>
            <person name="Hibbett D."/>
        </authorList>
    </citation>
    <scope>NUCLEOTIDE SEQUENCE</scope>
    <source>
        <strain evidence="2">Sp2 HRB7682 ss15</strain>
    </source>
</reference>
<evidence type="ECO:0000313" key="3">
    <source>
        <dbReference type="Proteomes" id="UP001150238"/>
    </source>
</evidence>
<evidence type="ECO:0000313" key="2">
    <source>
        <dbReference type="EMBL" id="KAJ4464230.1"/>
    </source>
</evidence>
<evidence type="ECO:0000256" key="1">
    <source>
        <dbReference type="SAM" id="Phobius"/>
    </source>
</evidence>
<protein>
    <submittedName>
        <fullName evidence="2">Uncharacterized protein</fullName>
    </submittedName>
</protein>
<dbReference type="EMBL" id="JANVFS010000061">
    <property type="protein sequence ID" value="KAJ4464230.1"/>
    <property type="molecule type" value="Genomic_DNA"/>
</dbReference>
<feature type="transmembrane region" description="Helical" evidence="1">
    <location>
        <begin position="229"/>
        <end position="249"/>
    </location>
</feature>
<keyword evidence="1" id="KW-1133">Transmembrane helix</keyword>